<keyword evidence="16 22" id="KW-0675">Receptor</keyword>
<dbReference type="Pfam" id="PF12819">
    <property type="entry name" value="Malectin_like"/>
    <property type="match status" value="2"/>
</dbReference>
<keyword evidence="6" id="KW-0433">Leucine-rich repeat</keyword>
<comment type="caution">
    <text evidence="22">The sequence shown here is derived from an EMBL/GenBank/DDBJ whole genome shotgun (WGS) entry which is preliminary data.</text>
</comment>
<evidence type="ECO:0000256" key="20">
    <source>
        <dbReference type="SAM" id="Phobius"/>
    </source>
</evidence>
<evidence type="ECO:0000256" key="2">
    <source>
        <dbReference type="ARBA" id="ARBA00008684"/>
    </source>
</evidence>
<evidence type="ECO:0000256" key="3">
    <source>
        <dbReference type="ARBA" id="ARBA00012513"/>
    </source>
</evidence>
<dbReference type="Proteomes" id="UP000685013">
    <property type="component" value="Chromosome 17"/>
</dbReference>
<sequence length="1726" mass="190726">MGMGMGVESRLASVVCACVCLLAMGFHCRCLLAASLLQKEGSVDGFINIDCGASEDTIGTWPGLDYKSDKYMMDSGMSYQISPELRAGLASQYWSLRSFPNGTRNCYHLAPGQNQMKEQSSSKRYLIRASFVYGDYDGLNTTPIFDLYLGVNFWTTIRLSSLSLDAVTPPSSSNSAGGTDYLDVCLVNTGIANGVPYISALELRPLDISLYPTDPSDDAKPLQLWALRDIGGTKQIRYPQDVFDRYWEGYECDDAFGDNSILVSTEASITESNDDPHKVPPALLQTACRATNSSFPLEYTGRLGKGVILVNAIRDIKSHYKLSKNWQGDPCEPPAFSWEGLTCSNNTNPPSWPRIISLNLSNSNLTGDIPASISLLTAINSIDLSYNELKGGIPESLGLLPQLQYLNLSGNKLTGVVPETLLQKSKDSTLVLSVEGNPELCWSPPCNVHRKKQLGIPVPIFCGVIAALVLVLLGGVIIMIIYTRRTNKGIFRISSGNNNSVERKQRSGAIRLKNRRYTYLEVVSITEDFRVVIGEGGFGKVFLGVLEDQQTMVAVKVLSPTSQQGYKEFQAEAQLLMVLHHCNLVSLLGYCDEGDHRALIYEYMANGSLEQYLSSRNTNSNMNVLSWVGRVQIAVDAARGLEYLHNGCKPPIIHRDLKPANILLDKTMQAKIADFGLSRTFSTENQSRLLTRLAGTPGYLDPITHTHGNVNKQSDVYSFGIIMLELITGQPAVTKSSQGNFYILNWVESVIRTGDIEHIVDSKLGGDFDKNSAWKIIELAMSCTQPNAVQRPDMSHVLEELKECLAVLQSTSAQTRAMSTRVLSESEIAPSPSMDYVGNGWQVSSTIISLLLKSWFIFFCVLTILCNSKLAAGYNRYGGRNLASDNPSGFISIDCGADEDYIDNGILYKSDRDFVDTGISRPVSANNSGNLRPQLKNVRSFPEGRRNCYVLKPEKGKDNAYLIRASFLYGNYDGKNTTPIFDLYLGANLWWTVDWDNGYVETIYTPSTDYINVCLFNTSKGVPYISALELRPLDNTIYRTTAKALITMQRSDIGGRSILRYPADVYDRIWNPLNVDLLNFSATNSSISQGNNDAYKIPDTLLRTAAKEQNATCSLSYFWVPLPSNSQFYVYFHFAEIEKLQGKQRRLKIDLTGQRSATTNATLDYLKPLSLSLNAMPDSSGQLQFSISAAKGSDLPPILNGFEIYSAKEMQNASTVSEDADAMMGVKQAFRLIRNWEGDPCFPSELIWAGLTCSNSNASSILSINLSSSNLTGEIPASIANLLSITSLDLSNNELTGSVPDFLGNLPNLRTLNLTRNKFTGSVPKALLQKAEAGSLTLSVGENPDLCASLKCYSKLKKYLALIIISCIIAVLLPILMVALVIYKRRKRRENLKRSIEERLLKSKNRQVRYSEILIISDNLKTTIGEGGFGKVYYGALSDKTQVAIKLLSASSKQGPNEFKAEAQILAVVHHRNLVSLIGYCDEAEHKALVYEFMSNGNLRKHLSDPNTKVLSWMERLQIAVDAAQGLEYLHNGCKPPIIHRDMKTSNILLNERMQAKISDFGLSRVFANESDTHLSTCPAGTFGYVDPTIHLSGNFTKKSDVYSFGIILFELVTGRPAIIKGSEYNIHIVDWAKPFIEEGNIQDIIDPRLGGSTESCSVGKFVELALSCTWSTPAERPDMNHVVSQLIECLKMVQDAMPQMPQMPPKNIEEFSYNSIGSESLFSPR</sequence>
<comment type="subcellular location">
    <subcellularLocation>
        <location evidence="1">Membrane</location>
        <topology evidence="1">Single-pass membrane protein</topology>
    </subcellularLocation>
</comment>
<accession>A0AAV6M6H3</accession>
<dbReference type="CDD" id="cd14066">
    <property type="entry name" value="STKc_IRAK"/>
    <property type="match status" value="2"/>
</dbReference>
<evidence type="ECO:0000256" key="4">
    <source>
        <dbReference type="ARBA" id="ARBA00022527"/>
    </source>
</evidence>
<dbReference type="InterPro" id="IPR024788">
    <property type="entry name" value="Malectin-like_Carb-bd_dom"/>
</dbReference>
<protein>
    <recommendedName>
        <fullName evidence="3">non-specific serine/threonine protein kinase</fullName>
        <ecNumber evidence="3">2.7.11.1</ecNumber>
    </recommendedName>
</protein>
<evidence type="ECO:0000256" key="16">
    <source>
        <dbReference type="ARBA" id="ARBA00023170"/>
    </source>
</evidence>
<feature type="transmembrane region" description="Helical" evidence="20">
    <location>
        <begin position="843"/>
        <end position="865"/>
    </location>
</feature>
<name>A0AAV6M6H3_9ROSI</name>
<comment type="catalytic activity">
    <reaction evidence="17">
        <text>L-threonyl-[protein] + ATP = O-phospho-L-threonyl-[protein] + ADP + H(+)</text>
        <dbReference type="Rhea" id="RHEA:46608"/>
        <dbReference type="Rhea" id="RHEA-COMP:11060"/>
        <dbReference type="Rhea" id="RHEA-COMP:11605"/>
        <dbReference type="ChEBI" id="CHEBI:15378"/>
        <dbReference type="ChEBI" id="CHEBI:30013"/>
        <dbReference type="ChEBI" id="CHEBI:30616"/>
        <dbReference type="ChEBI" id="CHEBI:61977"/>
        <dbReference type="ChEBI" id="CHEBI:456216"/>
        <dbReference type="EC" id="2.7.11.1"/>
    </reaction>
</comment>
<dbReference type="FunFam" id="3.30.200.20:FF:000039">
    <property type="entry name" value="receptor-like protein kinase FERONIA"/>
    <property type="match status" value="1"/>
</dbReference>
<gene>
    <name evidence="22" type="ORF">SDJN03_26137</name>
</gene>
<dbReference type="SMART" id="SM00369">
    <property type="entry name" value="LRR_TYP"/>
    <property type="match status" value="3"/>
</dbReference>
<dbReference type="PROSITE" id="PS51450">
    <property type="entry name" value="LRR"/>
    <property type="match status" value="1"/>
</dbReference>
<keyword evidence="15 20" id="KW-0472">Membrane</keyword>
<evidence type="ECO:0000256" key="12">
    <source>
        <dbReference type="ARBA" id="ARBA00022777"/>
    </source>
</evidence>
<dbReference type="InterPro" id="IPR001611">
    <property type="entry name" value="Leu-rich_rpt"/>
</dbReference>
<evidence type="ECO:0000256" key="19">
    <source>
        <dbReference type="PROSITE-ProRule" id="PRU10141"/>
    </source>
</evidence>
<reference evidence="22 23" key="1">
    <citation type="journal article" date="2021" name="Hortic Res">
        <title>The domestication of Cucurbita argyrosperma as revealed by the genome of its wild relative.</title>
        <authorList>
            <person name="Barrera-Redondo J."/>
            <person name="Sanchez-de la Vega G."/>
            <person name="Aguirre-Liguori J.A."/>
            <person name="Castellanos-Morales G."/>
            <person name="Gutierrez-Guerrero Y.T."/>
            <person name="Aguirre-Dugua X."/>
            <person name="Aguirre-Planter E."/>
            <person name="Tenaillon M.I."/>
            <person name="Lira-Saade R."/>
            <person name="Eguiarte L.E."/>
        </authorList>
    </citation>
    <scope>NUCLEOTIDE SEQUENCE [LARGE SCALE GENOMIC DNA]</scope>
    <source>
        <strain evidence="22">JBR-2021</strain>
    </source>
</reference>
<comment type="similarity">
    <text evidence="2">Belongs to the protein kinase superfamily. Ser/Thr protein kinase family.</text>
</comment>
<evidence type="ECO:0000259" key="21">
    <source>
        <dbReference type="PROSITE" id="PS50011"/>
    </source>
</evidence>
<feature type="transmembrane region" description="Helical" evidence="20">
    <location>
        <begin position="456"/>
        <end position="482"/>
    </location>
</feature>
<dbReference type="Pfam" id="PF07714">
    <property type="entry name" value="PK_Tyr_Ser-Thr"/>
    <property type="match status" value="2"/>
</dbReference>
<dbReference type="InterPro" id="IPR008271">
    <property type="entry name" value="Ser/Thr_kinase_AS"/>
</dbReference>
<keyword evidence="23" id="KW-1185">Reference proteome</keyword>
<evidence type="ECO:0000313" key="22">
    <source>
        <dbReference type="EMBL" id="KAG6575498.1"/>
    </source>
</evidence>
<evidence type="ECO:0000256" key="11">
    <source>
        <dbReference type="ARBA" id="ARBA00022741"/>
    </source>
</evidence>
<dbReference type="PANTHER" id="PTHR45631:SF212">
    <property type="entry name" value="PROTEIN KINASE DOMAIN-CONTAINING PROTEIN"/>
    <property type="match status" value="1"/>
</dbReference>
<evidence type="ECO:0000256" key="10">
    <source>
        <dbReference type="ARBA" id="ARBA00022737"/>
    </source>
</evidence>
<evidence type="ECO:0000256" key="7">
    <source>
        <dbReference type="ARBA" id="ARBA00022679"/>
    </source>
</evidence>
<keyword evidence="8 20" id="KW-0812">Transmembrane</keyword>
<organism evidence="22 23">
    <name type="scientific">Cucurbita argyrosperma subsp. sororia</name>
    <dbReference type="NCBI Taxonomy" id="37648"/>
    <lineage>
        <taxon>Eukaryota</taxon>
        <taxon>Viridiplantae</taxon>
        <taxon>Streptophyta</taxon>
        <taxon>Embryophyta</taxon>
        <taxon>Tracheophyta</taxon>
        <taxon>Spermatophyta</taxon>
        <taxon>Magnoliopsida</taxon>
        <taxon>eudicotyledons</taxon>
        <taxon>Gunneridae</taxon>
        <taxon>Pentapetalae</taxon>
        <taxon>rosids</taxon>
        <taxon>fabids</taxon>
        <taxon>Cucurbitales</taxon>
        <taxon>Cucurbitaceae</taxon>
        <taxon>Cucurbiteae</taxon>
        <taxon>Cucurbita</taxon>
    </lineage>
</organism>
<feature type="binding site" evidence="19">
    <location>
        <position position="556"/>
    </location>
    <ligand>
        <name>ATP</name>
        <dbReference type="ChEBI" id="CHEBI:30616"/>
    </ligand>
</feature>
<dbReference type="GO" id="GO:0005524">
    <property type="term" value="F:ATP binding"/>
    <property type="evidence" value="ECO:0007669"/>
    <property type="project" value="UniProtKB-UniRule"/>
</dbReference>
<dbReference type="PANTHER" id="PTHR45631">
    <property type="entry name" value="OS07G0107800 PROTEIN-RELATED"/>
    <property type="match status" value="1"/>
</dbReference>
<evidence type="ECO:0000256" key="13">
    <source>
        <dbReference type="ARBA" id="ARBA00022840"/>
    </source>
</evidence>
<dbReference type="GO" id="GO:0016020">
    <property type="term" value="C:membrane"/>
    <property type="evidence" value="ECO:0007669"/>
    <property type="project" value="UniProtKB-SubCell"/>
</dbReference>
<keyword evidence="7" id="KW-0808">Transferase</keyword>
<keyword evidence="13 19" id="KW-0067">ATP-binding</keyword>
<evidence type="ECO:0000256" key="14">
    <source>
        <dbReference type="ARBA" id="ARBA00022989"/>
    </source>
</evidence>
<evidence type="ECO:0000313" key="23">
    <source>
        <dbReference type="Proteomes" id="UP000685013"/>
    </source>
</evidence>
<dbReference type="EC" id="2.7.11.1" evidence="3"/>
<feature type="transmembrane region" description="Helical" evidence="20">
    <location>
        <begin position="1359"/>
        <end position="1383"/>
    </location>
</feature>
<feature type="binding site" evidence="19">
    <location>
        <position position="1446"/>
    </location>
    <ligand>
        <name>ATP</name>
        <dbReference type="ChEBI" id="CHEBI:30616"/>
    </ligand>
</feature>
<evidence type="ECO:0000256" key="5">
    <source>
        <dbReference type="ARBA" id="ARBA00022553"/>
    </source>
</evidence>
<keyword evidence="4" id="KW-0723">Serine/threonine-protein kinase</keyword>
<evidence type="ECO:0000256" key="8">
    <source>
        <dbReference type="ARBA" id="ARBA00022692"/>
    </source>
</evidence>
<proteinExistence type="inferred from homology"/>
<dbReference type="InterPro" id="IPR017441">
    <property type="entry name" value="Protein_kinase_ATP_BS"/>
</dbReference>
<feature type="domain" description="Protein kinase" evidence="21">
    <location>
        <begin position="1418"/>
        <end position="1691"/>
    </location>
</feature>
<dbReference type="EMBL" id="JAGKQH010000017">
    <property type="protein sequence ID" value="KAG6575498.1"/>
    <property type="molecule type" value="Genomic_DNA"/>
</dbReference>
<dbReference type="PROSITE" id="PS50011">
    <property type="entry name" value="PROTEIN_KINASE_DOM"/>
    <property type="match status" value="2"/>
</dbReference>
<feature type="non-terminal residue" evidence="22">
    <location>
        <position position="1"/>
    </location>
</feature>
<evidence type="ECO:0000256" key="9">
    <source>
        <dbReference type="ARBA" id="ARBA00022729"/>
    </source>
</evidence>
<dbReference type="FunFam" id="1.10.510.10:FF:000146">
    <property type="entry name" value="LRR receptor-like serine/threonine-protein kinase IOS1"/>
    <property type="match status" value="2"/>
</dbReference>
<dbReference type="InterPro" id="IPR003591">
    <property type="entry name" value="Leu-rich_rpt_typical-subtyp"/>
</dbReference>
<dbReference type="InterPro" id="IPR000719">
    <property type="entry name" value="Prot_kinase_dom"/>
</dbReference>
<dbReference type="InterPro" id="IPR013210">
    <property type="entry name" value="LRR_N_plant-typ"/>
</dbReference>
<keyword evidence="9" id="KW-0732">Signal</keyword>
<keyword evidence="14 20" id="KW-1133">Transmembrane helix</keyword>
<evidence type="ECO:0000256" key="6">
    <source>
        <dbReference type="ARBA" id="ARBA00022614"/>
    </source>
</evidence>
<feature type="domain" description="Protein kinase" evidence="21">
    <location>
        <begin position="527"/>
        <end position="805"/>
    </location>
</feature>
<dbReference type="Pfam" id="PF08263">
    <property type="entry name" value="LRRNT_2"/>
    <property type="match status" value="2"/>
</dbReference>
<comment type="catalytic activity">
    <reaction evidence="18">
        <text>L-seryl-[protein] + ATP = O-phospho-L-seryl-[protein] + ADP + H(+)</text>
        <dbReference type="Rhea" id="RHEA:17989"/>
        <dbReference type="Rhea" id="RHEA-COMP:9863"/>
        <dbReference type="Rhea" id="RHEA-COMP:11604"/>
        <dbReference type="ChEBI" id="CHEBI:15378"/>
        <dbReference type="ChEBI" id="CHEBI:29999"/>
        <dbReference type="ChEBI" id="CHEBI:30616"/>
        <dbReference type="ChEBI" id="CHEBI:83421"/>
        <dbReference type="ChEBI" id="CHEBI:456216"/>
        <dbReference type="EC" id="2.7.11.1"/>
    </reaction>
</comment>
<keyword evidence="5" id="KW-0597">Phosphoprotein</keyword>
<dbReference type="PROSITE" id="PS00108">
    <property type="entry name" value="PROTEIN_KINASE_ST"/>
    <property type="match status" value="2"/>
</dbReference>
<evidence type="ECO:0000256" key="1">
    <source>
        <dbReference type="ARBA" id="ARBA00004167"/>
    </source>
</evidence>
<keyword evidence="11 19" id="KW-0547">Nucleotide-binding</keyword>
<dbReference type="Pfam" id="PF12799">
    <property type="entry name" value="LRR_4"/>
    <property type="match status" value="1"/>
</dbReference>
<dbReference type="InterPro" id="IPR025875">
    <property type="entry name" value="Leu-rich_rpt_4"/>
</dbReference>
<dbReference type="PROSITE" id="PS00107">
    <property type="entry name" value="PROTEIN_KINASE_ATP"/>
    <property type="match status" value="2"/>
</dbReference>
<evidence type="ECO:0000256" key="18">
    <source>
        <dbReference type="ARBA" id="ARBA00048679"/>
    </source>
</evidence>
<keyword evidence="10" id="KW-0677">Repeat</keyword>
<dbReference type="InterPro" id="IPR001245">
    <property type="entry name" value="Ser-Thr/Tyr_kinase_cat_dom"/>
</dbReference>
<dbReference type="FunFam" id="3.30.200.20:FF:000178">
    <property type="entry name" value="serine/threonine-protein kinase PBS1-like"/>
    <property type="match status" value="1"/>
</dbReference>
<dbReference type="FunFam" id="3.80.10.10:FF:000129">
    <property type="entry name" value="Leucine-rich repeat receptor-like kinase"/>
    <property type="match status" value="2"/>
</dbReference>
<evidence type="ECO:0000256" key="15">
    <source>
        <dbReference type="ARBA" id="ARBA00023136"/>
    </source>
</evidence>
<dbReference type="GO" id="GO:0004674">
    <property type="term" value="F:protein serine/threonine kinase activity"/>
    <property type="evidence" value="ECO:0007669"/>
    <property type="project" value="UniProtKB-KW"/>
</dbReference>
<evidence type="ECO:0000256" key="17">
    <source>
        <dbReference type="ARBA" id="ARBA00047899"/>
    </source>
</evidence>
<dbReference type="Pfam" id="PF13855">
    <property type="entry name" value="LRR_8"/>
    <property type="match status" value="1"/>
</dbReference>
<dbReference type="SMART" id="SM00220">
    <property type="entry name" value="S_TKc"/>
    <property type="match status" value="2"/>
</dbReference>
<keyword evidence="12 22" id="KW-0418">Kinase</keyword>